<feature type="repeat" description="WD" evidence="3">
    <location>
        <begin position="534"/>
        <end position="580"/>
    </location>
</feature>
<dbReference type="InterPro" id="IPR015943">
    <property type="entry name" value="WD40/YVTN_repeat-like_dom_sf"/>
</dbReference>
<accession>A0A5D3CXN9</accession>
<dbReference type="PROSITE" id="PS50294">
    <property type="entry name" value="WD_REPEATS_REGION"/>
    <property type="match status" value="1"/>
</dbReference>
<feature type="region of interest" description="Disordered" evidence="4">
    <location>
        <begin position="1331"/>
        <end position="1350"/>
    </location>
</feature>
<dbReference type="SMART" id="SM00320">
    <property type="entry name" value="WD40"/>
    <property type="match status" value="4"/>
</dbReference>
<organism evidence="5 6">
    <name type="scientific">Cucumis melo var. makuwa</name>
    <name type="common">Oriental melon</name>
    <dbReference type="NCBI Taxonomy" id="1194695"/>
    <lineage>
        <taxon>Eukaryota</taxon>
        <taxon>Viridiplantae</taxon>
        <taxon>Streptophyta</taxon>
        <taxon>Embryophyta</taxon>
        <taxon>Tracheophyta</taxon>
        <taxon>Spermatophyta</taxon>
        <taxon>Magnoliopsida</taxon>
        <taxon>eudicotyledons</taxon>
        <taxon>Gunneridae</taxon>
        <taxon>Pentapetalae</taxon>
        <taxon>rosids</taxon>
        <taxon>fabids</taxon>
        <taxon>Cucurbitales</taxon>
        <taxon>Cucurbitaceae</taxon>
        <taxon>Benincaseae</taxon>
        <taxon>Cucumis</taxon>
    </lineage>
</organism>
<dbReference type="SUPFAM" id="SSF48371">
    <property type="entry name" value="ARM repeat"/>
    <property type="match status" value="1"/>
</dbReference>
<dbReference type="InterPro" id="IPR049916">
    <property type="entry name" value="WDR72-like"/>
</dbReference>
<evidence type="ECO:0000313" key="5">
    <source>
        <dbReference type="EMBL" id="TYK16617.1"/>
    </source>
</evidence>
<gene>
    <name evidence="5" type="ORF">E5676_scaffold21G004450</name>
</gene>
<dbReference type="InterPro" id="IPR036322">
    <property type="entry name" value="WD40_repeat_dom_sf"/>
</dbReference>
<protein>
    <submittedName>
        <fullName evidence="5">WD40 domain-containing protein</fullName>
    </submittedName>
</protein>
<dbReference type="Gene3D" id="2.130.10.10">
    <property type="entry name" value="YVTN repeat-like/Quinoprotein amine dehydrogenase"/>
    <property type="match status" value="1"/>
</dbReference>
<sequence length="1522" mass="167773">MSSTYFRFIDFNRPRSRPPSSAIASSRMKSSFCGSLAPCSLASATTRVTATAVLSQPPTLYTGGSDGSIIWWKISISDSSTEIEPVAVLCGHAATIADLGICYPVISGTGKTDISSNAEEKWTLQAQKKTTCLGWESVRGAYDSVKTKISDREHQHKKHSKCSVVIVDTYTLTIVETVVHGNLSIGSLRYMAIVSPLTGEGNDSAAIVDSFGRLQMISLSKESDQEVDQVSLHNSSQVGIPVWTEVLSERGQVVSVAIQHNVIAFLLPDHCVFKLLLSGLVVGELPFTDSIFGISEFTSQAHVSGAMFLDGRDELNIRKNQECHETFDEIFTVWNSVGHAVIYSISITNKIFEYRPLYEIPASCNSSNMGLSISFVQLNQHFIRVESLSSQIEEPFHWTSNITVWPLQEKHLTHGKLLKCRMVGESSSLTEWIQDSTFHDELVGKYVVGSGLKSVSSSESVNDLYFGDCNNFVQKGQIISSSMVISDSLSTPYAVVYGYSSGDVQILKLDLFQGLSSHRGSPHCEVNDVPQLYLSGHTGPVLCLAVHRLVSKNNEQFLLSGSMDCTIRIWDLESGNLVMVMHHHVAPVRQIILPPAHTDHPWSDCFLSVGEDSCVALASLETLKVERMFPGHRNYPEKVVWDSVRGYIACMCSNHSSTSDTVDILYIWDIKTGARERIIPGTASQSVFDNFCKGIGKNFSGSILNGNTSASSLLFTTFEDGSLSDSLSSNGKSTNTLKAMADLSNKVESQTSNGHGRSRKSAKSFLNSLYNFESGRHPIKCSCPFPGIATMSFDLTALMAFNQKFKSLANKTNLQDTAVLKDQQARMSSPSARDKKMDDSLVHEISTGYNEEPSWISLYEECLIRFSLSFLHVWGVDSDLDDLLVTDMKLKKPESFIVASGLQGDKGSLTVSFPGMRAVLELWKSSAEFCAMRSLMILSLAQHMISLFHSGSSASSALAAFYMRNFVDKVPDIKPPLLQLLVGFWQDESEHVRMAARSLFHCAASRSIPLPLRGGKSTEHGSSSEIGDIDTELDGLSMNEKSDYGISSDCFPKSEEVSQVEELNIHTWLESYEMHDWISCVGGTSQDAMTSHIIVAAALAIWYRSLVKKSLSMLVVHSLVKLVKSMNEKYSSTAAELLAEGMESTWKTCLGNEIPHLIEDVLLQLEYMSGLSPNQLVQNSSLSVGIRETLVEVLLPSLAMADIPGFLTVIESQIWSTASDSPVHLVSLKTLIRVVRGSPRNLAPYLDKAVNFILQIMDPSNSVMRKICYQSSMAALKEVVHVFPMVALNDSWTRLAVGDVIGELNSASIRVYDLQSFGGLGMLKSEMRETLRGRKKSREGDKRERKKKEGVTKIKVLDATGPPGLPSLLPAGSEMALRISISALSFSPDGEGVVAFSEHGLMIRWWSVGSVWWEKLSRNFVPVQCTKVIFVPPWEGFSPNSSRLSIMASATERHSQAVDVQDNVRALSHADILKILIHSLDLSYRLEWIDERKTRKFLVAITNFPVACLSITRDFRTVVLNC</sequence>
<reference evidence="5 6" key="1">
    <citation type="submission" date="2019-08" db="EMBL/GenBank/DDBJ databases">
        <title>Draft genome sequences of two oriental melons (Cucumis melo L. var makuwa).</title>
        <authorList>
            <person name="Kwon S.-Y."/>
        </authorList>
    </citation>
    <scope>NUCLEOTIDE SEQUENCE [LARGE SCALE GENOMIC DNA]</scope>
    <source>
        <strain evidence="6">cv. Chang Bougi</strain>
        <tissue evidence="5">Leaf</tissue>
    </source>
</reference>
<evidence type="ECO:0000256" key="1">
    <source>
        <dbReference type="ARBA" id="ARBA00022574"/>
    </source>
</evidence>
<dbReference type="Pfam" id="PF00400">
    <property type="entry name" value="WD40"/>
    <property type="match status" value="1"/>
</dbReference>
<dbReference type="PANTHER" id="PTHR44099:SF4">
    <property type="entry name" value="RABCONNECTIN-3B, ISOFORM A"/>
    <property type="match status" value="1"/>
</dbReference>
<evidence type="ECO:0000256" key="2">
    <source>
        <dbReference type="ARBA" id="ARBA00022737"/>
    </source>
</evidence>
<keyword evidence="2" id="KW-0677">Repeat</keyword>
<name>A0A5D3CXN9_CUCMM</name>
<comment type="caution">
    <text evidence="5">The sequence shown here is derived from an EMBL/GenBank/DDBJ whole genome shotgun (WGS) entry which is preliminary data.</text>
</comment>
<keyword evidence="1 3" id="KW-0853">WD repeat</keyword>
<evidence type="ECO:0000256" key="3">
    <source>
        <dbReference type="PROSITE-ProRule" id="PRU00221"/>
    </source>
</evidence>
<dbReference type="InterPro" id="IPR019775">
    <property type="entry name" value="WD40_repeat_CS"/>
</dbReference>
<dbReference type="SUPFAM" id="SSF50978">
    <property type="entry name" value="WD40 repeat-like"/>
    <property type="match status" value="1"/>
</dbReference>
<dbReference type="Proteomes" id="UP000321947">
    <property type="component" value="Unassembled WGS sequence"/>
</dbReference>
<dbReference type="EMBL" id="SSTD01008307">
    <property type="protein sequence ID" value="TYK16617.1"/>
    <property type="molecule type" value="Genomic_DNA"/>
</dbReference>
<dbReference type="InterPro" id="IPR016024">
    <property type="entry name" value="ARM-type_fold"/>
</dbReference>
<dbReference type="PROSITE" id="PS00678">
    <property type="entry name" value="WD_REPEATS_1"/>
    <property type="match status" value="1"/>
</dbReference>
<evidence type="ECO:0000313" key="6">
    <source>
        <dbReference type="Proteomes" id="UP000321947"/>
    </source>
</evidence>
<dbReference type="PANTHER" id="PTHR44099">
    <property type="entry name" value="RABCONNECTIN-3B, ISOFORM A"/>
    <property type="match status" value="1"/>
</dbReference>
<evidence type="ECO:0000256" key="4">
    <source>
        <dbReference type="SAM" id="MobiDB-lite"/>
    </source>
</evidence>
<dbReference type="GO" id="GO:0005737">
    <property type="term" value="C:cytoplasm"/>
    <property type="evidence" value="ECO:0007669"/>
    <property type="project" value="TreeGrafter"/>
</dbReference>
<proteinExistence type="predicted"/>
<dbReference type="PROSITE" id="PS50082">
    <property type="entry name" value="WD_REPEATS_2"/>
    <property type="match status" value="1"/>
</dbReference>
<dbReference type="InterPro" id="IPR001680">
    <property type="entry name" value="WD40_rpt"/>
</dbReference>